<organism evidence="8 9">
    <name type="scientific">Porphyromonas levii</name>
    <dbReference type="NCBI Taxonomy" id="28114"/>
    <lineage>
        <taxon>Bacteria</taxon>
        <taxon>Pseudomonadati</taxon>
        <taxon>Bacteroidota</taxon>
        <taxon>Bacteroidia</taxon>
        <taxon>Bacteroidales</taxon>
        <taxon>Porphyromonadaceae</taxon>
        <taxon>Porphyromonas</taxon>
    </lineage>
</organism>
<evidence type="ECO:0000313" key="9">
    <source>
        <dbReference type="Proteomes" id="UP000297225"/>
    </source>
</evidence>
<dbReference type="GO" id="GO:0016413">
    <property type="term" value="F:O-acetyltransferase activity"/>
    <property type="evidence" value="ECO:0007669"/>
    <property type="project" value="TreeGrafter"/>
</dbReference>
<dbReference type="GO" id="GO:0009246">
    <property type="term" value="P:enterobacterial common antigen biosynthetic process"/>
    <property type="evidence" value="ECO:0007669"/>
    <property type="project" value="TreeGrafter"/>
</dbReference>
<keyword evidence="5" id="KW-1133">Transmembrane helix</keyword>
<dbReference type="EMBL" id="SPNC01000114">
    <property type="protein sequence ID" value="TFH94505.1"/>
    <property type="molecule type" value="Genomic_DNA"/>
</dbReference>
<dbReference type="PANTHER" id="PTHR40074:SF2">
    <property type="entry name" value="O-ACETYLTRANSFERASE WECH"/>
    <property type="match status" value="1"/>
</dbReference>
<evidence type="ECO:0000256" key="3">
    <source>
        <dbReference type="ARBA" id="ARBA00022475"/>
    </source>
</evidence>
<keyword evidence="8" id="KW-0808">Transferase</keyword>
<comment type="subcellular location">
    <subcellularLocation>
        <location evidence="1">Cell membrane</location>
        <topology evidence="1">Multi-pass membrane protein</topology>
    </subcellularLocation>
</comment>
<evidence type="ECO:0000259" key="7">
    <source>
        <dbReference type="Pfam" id="PF01757"/>
    </source>
</evidence>
<gene>
    <name evidence="8" type="ORF">E4P47_07155</name>
</gene>
<dbReference type="AlphaFoldDB" id="A0A4Y8WN72"/>
<evidence type="ECO:0000256" key="2">
    <source>
        <dbReference type="ARBA" id="ARBA00007400"/>
    </source>
</evidence>
<feature type="domain" description="Acyltransferase 3" evidence="7">
    <location>
        <begin position="17"/>
        <end position="346"/>
    </location>
</feature>
<keyword evidence="6" id="KW-0472">Membrane</keyword>
<evidence type="ECO:0000256" key="4">
    <source>
        <dbReference type="ARBA" id="ARBA00022692"/>
    </source>
</evidence>
<evidence type="ECO:0000256" key="1">
    <source>
        <dbReference type="ARBA" id="ARBA00004651"/>
    </source>
</evidence>
<dbReference type="RefSeq" id="WP_134849187.1">
    <property type="nucleotide sequence ID" value="NZ_CP197400.1"/>
</dbReference>
<keyword evidence="4" id="KW-0812">Transmembrane</keyword>
<keyword evidence="3" id="KW-1003">Cell membrane</keyword>
<comment type="caution">
    <text evidence="8">The sequence shown here is derived from an EMBL/GenBank/DDBJ whole genome shotgun (WGS) entry which is preliminary data.</text>
</comment>
<evidence type="ECO:0000313" key="8">
    <source>
        <dbReference type="EMBL" id="TFH94505.1"/>
    </source>
</evidence>
<accession>A0A4Y8WN72</accession>
<dbReference type="Pfam" id="PF01757">
    <property type="entry name" value="Acyl_transf_3"/>
    <property type="match status" value="1"/>
</dbReference>
<proteinExistence type="inferred from homology"/>
<reference evidence="8 9" key="1">
    <citation type="submission" date="2019-03" db="EMBL/GenBank/DDBJ databases">
        <title>Porphyromonas levii Isolated from the Uterus of Dairy Cows.</title>
        <authorList>
            <person name="Francis A.M."/>
        </authorList>
    </citation>
    <scope>NUCLEOTIDE SEQUENCE [LARGE SCALE GENOMIC DNA]</scope>
    <source>
        <strain evidence="8 9">AF5678</strain>
    </source>
</reference>
<keyword evidence="9" id="KW-1185">Reference proteome</keyword>
<dbReference type="OrthoDB" id="9816048at2"/>
<dbReference type="Proteomes" id="UP000297225">
    <property type="component" value="Unassembled WGS sequence"/>
</dbReference>
<comment type="similarity">
    <text evidence="2">Belongs to the acyltransferase 3 family.</text>
</comment>
<dbReference type="GO" id="GO:0005886">
    <property type="term" value="C:plasma membrane"/>
    <property type="evidence" value="ECO:0007669"/>
    <property type="project" value="UniProtKB-SubCell"/>
</dbReference>
<name>A0A4Y8WN72_9PORP</name>
<protein>
    <submittedName>
        <fullName evidence="8">Acyltransferase</fullName>
    </submittedName>
</protein>
<dbReference type="PANTHER" id="PTHR40074">
    <property type="entry name" value="O-ACETYLTRANSFERASE WECH"/>
    <property type="match status" value="1"/>
</dbReference>
<evidence type="ECO:0000256" key="5">
    <source>
        <dbReference type="ARBA" id="ARBA00022989"/>
    </source>
</evidence>
<dbReference type="InterPro" id="IPR002656">
    <property type="entry name" value="Acyl_transf_3_dom"/>
</dbReference>
<keyword evidence="8" id="KW-0012">Acyltransferase</keyword>
<sequence>MISTEKIKKQYLPIAVWRPFLILLVVMGHSFAIYSGAWHFDFGRGVDYVPSYSWINPFLTGFRLQALCFISGYLFWMKRFVDEEISPVSYYKFLKKKFTRLYIPSIVFSLLYLYFFTSPIDGRDLLEALVLGEGHLWFLPTIFWCFAVHRLFAKWGRAHLWTYLLMTFLFIYAGTVISYLFPSIFTALIATIARYYFFFVLGASIRYTEMDKFLKNRGGRLTTYTIIFIIAFFVLWGMTMFDNWHLIGNDKIEKLLDFGLAPLRALAGTLAMFAIWLRMEQCNYSDKVARTWIYLSSICFGVYAVHQFILIDLVHNHLPVIQSLVGAWLVPFVLIVIATIGSIAIVEAFKKVL</sequence>
<evidence type="ECO:0000256" key="6">
    <source>
        <dbReference type="ARBA" id="ARBA00023136"/>
    </source>
</evidence>